<dbReference type="Proteomes" id="UP000887579">
    <property type="component" value="Unplaced"/>
</dbReference>
<protein>
    <submittedName>
        <fullName evidence="2">Uncharacterized protein</fullName>
    </submittedName>
</protein>
<name>A0AC34GGF8_9BILA</name>
<dbReference type="WBParaSite" id="ES5_v2.g28771.t1">
    <property type="protein sequence ID" value="ES5_v2.g28771.t1"/>
    <property type="gene ID" value="ES5_v2.g28771"/>
</dbReference>
<accession>A0AC34GGF8</accession>
<proteinExistence type="predicted"/>
<evidence type="ECO:0000313" key="1">
    <source>
        <dbReference type="Proteomes" id="UP000887579"/>
    </source>
</evidence>
<sequence length="101" mass="10903">MDDPDFGKADPVDECSNSPPNGATLYYNGETPKDYSDNAGKVWVGQWIRSGSLIFGTTGSIVNPMDQMDEFNQMDQTVADVNDLSYPKVESVGCSGCPVLT</sequence>
<reference evidence="2" key="1">
    <citation type="submission" date="2022-11" db="UniProtKB">
        <authorList>
            <consortium name="WormBaseParasite"/>
        </authorList>
    </citation>
    <scope>IDENTIFICATION</scope>
</reference>
<organism evidence="1 2">
    <name type="scientific">Panagrolaimus sp. ES5</name>
    <dbReference type="NCBI Taxonomy" id="591445"/>
    <lineage>
        <taxon>Eukaryota</taxon>
        <taxon>Metazoa</taxon>
        <taxon>Ecdysozoa</taxon>
        <taxon>Nematoda</taxon>
        <taxon>Chromadorea</taxon>
        <taxon>Rhabditida</taxon>
        <taxon>Tylenchina</taxon>
        <taxon>Panagrolaimomorpha</taxon>
        <taxon>Panagrolaimoidea</taxon>
        <taxon>Panagrolaimidae</taxon>
        <taxon>Panagrolaimus</taxon>
    </lineage>
</organism>
<evidence type="ECO:0000313" key="2">
    <source>
        <dbReference type="WBParaSite" id="ES5_v2.g28771.t1"/>
    </source>
</evidence>